<evidence type="ECO:0000313" key="3">
    <source>
        <dbReference type="EMBL" id="KAG9249353.1"/>
    </source>
</evidence>
<keyword evidence="3" id="KW-0255">Endonuclease</keyword>
<reference evidence="3" key="1">
    <citation type="journal article" date="2021" name="IMA Fungus">
        <title>Genomic characterization of three marine fungi, including Emericellopsis atlantica sp. nov. with signatures of a generalist lifestyle and marine biomass degradation.</title>
        <authorList>
            <person name="Hagestad O.C."/>
            <person name="Hou L."/>
            <person name="Andersen J.H."/>
            <person name="Hansen E.H."/>
            <person name="Altermark B."/>
            <person name="Li C."/>
            <person name="Kuhnert E."/>
            <person name="Cox R.J."/>
            <person name="Crous P.W."/>
            <person name="Spatafora J.W."/>
            <person name="Lail K."/>
            <person name="Amirebrahimi M."/>
            <person name="Lipzen A."/>
            <person name="Pangilinan J."/>
            <person name="Andreopoulos W."/>
            <person name="Hayes R.D."/>
            <person name="Ng V."/>
            <person name="Grigoriev I.V."/>
            <person name="Jackson S.A."/>
            <person name="Sutton T.D.S."/>
            <person name="Dobson A.D.W."/>
            <person name="Rama T."/>
        </authorList>
    </citation>
    <scope>NUCLEOTIDE SEQUENCE</scope>
    <source>
        <strain evidence="3">TS7</strain>
    </source>
</reference>
<gene>
    <name evidence="3" type="ORF">F5Z01DRAFT_560439</name>
</gene>
<dbReference type="OrthoDB" id="5272330at2759"/>
<keyword evidence="3" id="KW-0540">Nuclease</keyword>
<evidence type="ECO:0000259" key="2">
    <source>
        <dbReference type="Pfam" id="PF05551"/>
    </source>
</evidence>
<dbReference type="Gene3D" id="3.90.75.10">
    <property type="entry name" value="Homing Intron 3 (I-ppo) Encoded Endonuclease, Chain A"/>
    <property type="match status" value="1"/>
</dbReference>
<dbReference type="GO" id="GO:0004519">
    <property type="term" value="F:endonuclease activity"/>
    <property type="evidence" value="ECO:0007669"/>
    <property type="project" value="UniProtKB-KW"/>
</dbReference>
<comment type="caution">
    <text evidence="3">The sequence shown here is derived from an EMBL/GenBank/DDBJ whole genome shotgun (WGS) entry which is preliminary data.</text>
</comment>
<accession>A0A9P7ZBX1</accession>
<dbReference type="AlphaFoldDB" id="A0A9P7ZBX1"/>
<dbReference type="InterPro" id="IPR008704">
    <property type="entry name" value="Endonuclease_Zinc-binding_loop"/>
</dbReference>
<name>A0A9P7ZBX1_9HYPO</name>
<dbReference type="Proteomes" id="UP000887229">
    <property type="component" value="Unassembled WGS sequence"/>
</dbReference>
<organism evidence="3 4">
    <name type="scientific">Emericellopsis atlantica</name>
    <dbReference type="NCBI Taxonomy" id="2614577"/>
    <lineage>
        <taxon>Eukaryota</taxon>
        <taxon>Fungi</taxon>
        <taxon>Dikarya</taxon>
        <taxon>Ascomycota</taxon>
        <taxon>Pezizomycotina</taxon>
        <taxon>Sordariomycetes</taxon>
        <taxon>Hypocreomycetidae</taxon>
        <taxon>Hypocreales</taxon>
        <taxon>Bionectriaceae</taxon>
        <taxon>Emericellopsis</taxon>
    </lineage>
</organism>
<dbReference type="RefSeq" id="XP_046113279.1">
    <property type="nucleotide sequence ID" value="XM_046260694.1"/>
</dbReference>
<feature type="compositionally biased region" description="Polar residues" evidence="1">
    <location>
        <begin position="9"/>
        <end position="21"/>
    </location>
</feature>
<dbReference type="Pfam" id="PF05551">
    <property type="entry name" value="zf-His_Me_endon"/>
    <property type="match status" value="1"/>
</dbReference>
<dbReference type="SUPFAM" id="SSF54060">
    <property type="entry name" value="His-Me finger endonucleases"/>
    <property type="match status" value="1"/>
</dbReference>
<dbReference type="InterPro" id="IPR044925">
    <property type="entry name" value="His-Me_finger_sf"/>
</dbReference>
<evidence type="ECO:0000256" key="1">
    <source>
        <dbReference type="SAM" id="MobiDB-lite"/>
    </source>
</evidence>
<keyword evidence="3" id="KW-0378">Hydrolase</keyword>
<evidence type="ECO:0000313" key="4">
    <source>
        <dbReference type="Proteomes" id="UP000887229"/>
    </source>
</evidence>
<feature type="domain" description="Zinc-binding loop region of homing endonuclease" evidence="2">
    <location>
        <begin position="100"/>
        <end position="211"/>
    </location>
</feature>
<dbReference type="EMBL" id="MU251332">
    <property type="protein sequence ID" value="KAG9249353.1"/>
    <property type="molecule type" value="Genomic_DNA"/>
</dbReference>
<proteinExistence type="predicted"/>
<feature type="region of interest" description="Disordered" evidence="1">
    <location>
        <begin position="1"/>
        <end position="57"/>
    </location>
</feature>
<sequence>MAPPKRNYSIVSEGSTTQEDSQPAKKFSELGSSFFSKGSDTEYIGPSRQLSEDSVGLDDPGVKKELNSELIVLATLRHDLSTDPTEARAILDALRTETRGWCKVSKLAPNKDGGYIQISAQGCNKFAILQEVVLWAKGVTVPEPRHEWHISHLCDTPSCILPEHMVLETPSMNNSRKNCGQVIQCAHVGCQRFLRACKHDPPCIVYVEGFKSLEDFNENGLHCV</sequence>
<dbReference type="GeneID" id="70291597"/>
<dbReference type="InterPro" id="IPR044930">
    <property type="entry name" value="Homing_endonuclease_His-Me"/>
</dbReference>
<keyword evidence="4" id="KW-1185">Reference proteome</keyword>
<protein>
    <submittedName>
        <fullName evidence="3">Zinc-binding loop region of homing endonuclease-domain-containing protein</fullName>
    </submittedName>
</protein>